<keyword evidence="2" id="KW-0472">Membrane</keyword>
<feature type="transmembrane region" description="Helical" evidence="2">
    <location>
        <begin position="103"/>
        <end position="121"/>
    </location>
</feature>
<dbReference type="Pfam" id="PF20100">
    <property type="entry name" value="DUF6490"/>
    <property type="match status" value="1"/>
</dbReference>
<name>A0A5J9VC67_9POAL</name>
<dbReference type="Gramene" id="TVU33034">
    <property type="protein sequence ID" value="TVU33034"/>
    <property type="gene ID" value="EJB05_24814"/>
</dbReference>
<protein>
    <submittedName>
        <fullName evidence="3">Uncharacterized protein</fullName>
    </submittedName>
</protein>
<organism evidence="3 4">
    <name type="scientific">Eragrostis curvula</name>
    <name type="common">weeping love grass</name>
    <dbReference type="NCBI Taxonomy" id="38414"/>
    <lineage>
        <taxon>Eukaryota</taxon>
        <taxon>Viridiplantae</taxon>
        <taxon>Streptophyta</taxon>
        <taxon>Embryophyta</taxon>
        <taxon>Tracheophyta</taxon>
        <taxon>Spermatophyta</taxon>
        <taxon>Magnoliopsida</taxon>
        <taxon>Liliopsida</taxon>
        <taxon>Poales</taxon>
        <taxon>Poaceae</taxon>
        <taxon>PACMAD clade</taxon>
        <taxon>Chloridoideae</taxon>
        <taxon>Eragrostideae</taxon>
        <taxon>Eragrostidinae</taxon>
        <taxon>Eragrostis</taxon>
    </lineage>
</organism>
<evidence type="ECO:0000313" key="3">
    <source>
        <dbReference type="EMBL" id="TVU33034.1"/>
    </source>
</evidence>
<sequence length="147" mass="16026">MSSHQAEPLLPQHQQQNSVPPPDAGDGSPPDDAAADRLARSVTWITALGFVLFTLNCVMAVYWYQDGQSFNFVSYLNLLALIVCLKRYEKAELGSQLRSRLKVAVRLLAMALALLFSYKVVTVMPPAVAVVACLMAVGAAAGMLYYF</sequence>
<feature type="region of interest" description="Disordered" evidence="1">
    <location>
        <begin position="1"/>
        <end position="34"/>
    </location>
</feature>
<dbReference type="Proteomes" id="UP000324897">
    <property type="component" value="Chromosome 1"/>
</dbReference>
<keyword evidence="2" id="KW-1133">Transmembrane helix</keyword>
<dbReference type="AlphaFoldDB" id="A0A5J9VC67"/>
<dbReference type="PANTHER" id="PTHR46610">
    <property type="entry name" value="OS05G0181300 PROTEIN"/>
    <property type="match status" value="1"/>
</dbReference>
<proteinExistence type="predicted"/>
<comment type="caution">
    <text evidence="3">The sequence shown here is derived from an EMBL/GenBank/DDBJ whole genome shotgun (WGS) entry which is preliminary data.</text>
</comment>
<evidence type="ECO:0000256" key="2">
    <source>
        <dbReference type="SAM" id="Phobius"/>
    </source>
</evidence>
<keyword evidence="2" id="KW-0812">Transmembrane</keyword>
<dbReference type="InterPro" id="IPR045501">
    <property type="entry name" value="DUF6490"/>
</dbReference>
<reference evidence="3 4" key="1">
    <citation type="journal article" date="2019" name="Sci. Rep.">
        <title>A high-quality genome of Eragrostis curvula grass provides insights into Poaceae evolution and supports new strategies to enhance forage quality.</title>
        <authorList>
            <person name="Carballo J."/>
            <person name="Santos B.A.C.M."/>
            <person name="Zappacosta D."/>
            <person name="Garbus I."/>
            <person name="Selva J.P."/>
            <person name="Gallo C.A."/>
            <person name="Diaz A."/>
            <person name="Albertini E."/>
            <person name="Caccamo M."/>
            <person name="Echenique V."/>
        </authorList>
    </citation>
    <scope>NUCLEOTIDE SEQUENCE [LARGE SCALE GENOMIC DNA]</scope>
    <source>
        <strain evidence="4">cv. Victoria</strain>
        <tissue evidence="3">Leaf</tissue>
    </source>
</reference>
<keyword evidence="4" id="KW-1185">Reference proteome</keyword>
<feature type="non-terminal residue" evidence="3">
    <location>
        <position position="1"/>
    </location>
</feature>
<accession>A0A5J9VC67</accession>
<evidence type="ECO:0000313" key="4">
    <source>
        <dbReference type="Proteomes" id="UP000324897"/>
    </source>
</evidence>
<gene>
    <name evidence="3" type="ORF">EJB05_24814</name>
</gene>
<evidence type="ECO:0000256" key="1">
    <source>
        <dbReference type="SAM" id="MobiDB-lite"/>
    </source>
</evidence>
<feature type="transmembrane region" description="Helical" evidence="2">
    <location>
        <begin position="127"/>
        <end position="146"/>
    </location>
</feature>
<feature type="transmembrane region" description="Helical" evidence="2">
    <location>
        <begin position="42"/>
        <end position="64"/>
    </location>
</feature>
<dbReference type="PANTHER" id="PTHR46610:SF3">
    <property type="entry name" value="OS01G0238200 PROTEIN"/>
    <property type="match status" value="1"/>
</dbReference>
<dbReference type="EMBL" id="RWGY01000011">
    <property type="protein sequence ID" value="TVU33034.1"/>
    <property type="molecule type" value="Genomic_DNA"/>
</dbReference>